<protein>
    <recommendedName>
        <fullName evidence="3">asparagine synthase (glutamine-hydrolyzing)</fullName>
        <ecNumber evidence="3">6.3.5.4</ecNumber>
    </recommendedName>
</protein>
<comment type="pathway">
    <text evidence="1">Amino-acid biosynthesis; L-asparagine biosynthesis; L-asparagine from L-aspartate (L-Gln route): step 1/1.</text>
</comment>
<dbReference type="CDD" id="cd00712">
    <property type="entry name" value="AsnB"/>
    <property type="match status" value="1"/>
</dbReference>
<comment type="similarity">
    <text evidence="2">Belongs to the asparagine synthetase family.</text>
</comment>
<keyword evidence="6" id="KW-0061">Asparagine biosynthesis</keyword>
<comment type="catalytic activity">
    <reaction evidence="8">
        <text>L-aspartate + L-glutamine + ATP + H2O = L-asparagine + L-glutamate + AMP + diphosphate + H(+)</text>
        <dbReference type="Rhea" id="RHEA:12228"/>
        <dbReference type="ChEBI" id="CHEBI:15377"/>
        <dbReference type="ChEBI" id="CHEBI:15378"/>
        <dbReference type="ChEBI" id="CHEBI:29985"/>
        <dbReference type="ChEBI" id="CHEBI:29991"/>
        <dbReference type="ChEBI" id="CHEBI:30616"/>
        <dbReference type="ChEBI" id="CHEBI:33019"/>
        <dbReference type="ChEBI" id="CHEBI:58048"/>
        <dbReference type="ChEBI" id="CHEBI:58359"/>
        <dbReference type="ChEBI" id="CHEBI:456215"/>
        <dbReference type="EC" id="6.3.5.4"/>
    </reaction>
</comment>
<dbReference type="Pfam" id="PF13537">
    <property type="entry name" value="GATase_7"/>
    <property type="match status" value="1"/>
</dbReference>
<dbReference type="InterPro" id="IPR051786">
    <property type="entry name" value="ASN_synthetase/amidase"/>
</dbReference>
<dbReference type="InterPro" id="IPR017932">
    <property type="entry name" value="GATase_2_dom"/>
</dbReference>
<dbReference type="InterPro" id="IPR001962">
    <property type="entry name" value="Asn_synthase"/>
</dbReference>
<gene>
    <name evidence="10" type="primary">asnB</name>
    <name evidence="10" type="ORF">ACFQKB_17745</name>
</gene>
<evidence type="ECO:0000313" key="10">
    <source>
        <dbReference type="EMBL" id="MFC6881606.1"/>
    </source>
</evidence>
<dbReference type="RefSeq" id="WP_378048956.1">
    <property type="nucleotide sequence ID" value="NZ_JBHSXE010000001.1"/>
</dbReference>
<dbReference type="PANTHER" id="PTHR43284">
    <property type="entry name" value="ASPARAGINE SYNTHETASE (GLUTAMINE-HYDROLYZING)"/>
    <property type="match status" value="1"/>
</dbReference>
<keyword evidence="7" id="KW-0315">Glutamine amidotransferase</keyword>
<keyword evidence="4" id="KW-0547">Nucleotide-binding</keyword>
<evidence type="ECO:0000256" key="7">
    <source>
        <dbReference type="ARBA" id="ARBA00022962"/>
    </source>
</evidence>
<dbReference type="Pfam" id="PF00733">
    <property type="entry name" value="Asn_synthase"/>
    <property type="match status" value="1"/>
</dbReference>
<keyword evidence="5" id="KW-0067">ATP-binding</keyword>
<dbReference type="GO" id="GO:0004066">
    <property type="term" value="F:asparagine synthase (glutamine-hydrolyzing) activity"/>
    <property type="evidence" value="ECO:0007669"/>
    <property type="project" value="UniProtKB-EC"/>
</dbReference>
<dbReference type="Gene3D" id="3.60.20.10">
    <property type="entry name" value="Glutamine Phosphoribosylpyrophosphate, subunit 1, domain 1"/>
    <property type="match status" value="1"/>
</dbReference>
<evidence type="ECO:0000256" key="5">
    <source>
        <dbReference type="ARBA" id="ARBA00022840"/>
    </source>
</evidence>
<dbReference type="InterPro" id="IPR029055">
    <property type="entry name" value="Ntn_hydrolases_N"/>
</dbReference>
<dbReference type="NCBIfam" id="TIGR01536">
    <property type="entry name" value="asn_synth_AEB"/>
    <property type="match status" value="1"/>
</dbReference>
<comment type="caution">
    <text evidence="10">The sequence shown here is derived from an EMBL/GenBank/DDBJ whole genome shotgun (WGS) entry which is preliminary data.</text>
</comment>
<feature type="domain" description="Glutamine amidotransferase type-2" evidence="9">
    <location>
        <begin position="2"/>
        <end position="210"/>
    </location>
</feature>
<organism evidence="10 11">
    <name type="scientific">Actinomadura yumaensis</name>
    <dbReference type="NCBI Taxonomy" id="111807"/>
    <lineage>
        <taxon>Bacteria</taxon>
        <taxon>Bacillati</taxon>
        <taxon>Actinomycetota</taxon>
        <taxon>Actinomycetes</taxon>
        <taxon>Streptosporangiales</taxon>
        <taxon>Thermomonosporaceae</taxon>
        <taxon>Actinomadura</taxon>
    </lineage>
</organism>
<reference evidence="11" key="1">
    <citation type="journal article" date="2019" name="Int. J. Syst. Evol. Microbiol.">
        <title>The Global Catalogue of Microorganisms (GCM) 10K type strain sequencing project: providing services to taxonomists for standard genome sequencing and annotation.</title>
        <authorList>
            <consortium name="The Broad Institute Genomics Platform"/>
            <consortium name="The Broad Institute Genome Sequencing Center for Infectious Disease"/>
            <person name="Wu L."/>
            <person name="Ma J."/>
        </authorList>
    </citation>
    <scope>NUCLEOTIDE SEQUENCE [LARGE SCALE GENOMIC DNA]</scope>
    <source>
        <strain evidence="11">JCM 3369</strain>
    </source>
</reference>
<dbReference type="InterPro" id="IPR033738">
    <property type="entry name" value="AsnB_N"/>
</dbReference>
<dbReference type="InterPro" id="IPR014729">
    <property type="entry name" value="Rossmann-like_a/b/a_fold"/>
</dbReference>
<dbReference type="CDD" id="cd01991">
    <property type="entry name" value="Asn_synthase_B_C"/>
    <property type="match status" value="1"/>
</dbReference>
<evidence type="ECO:0000256" key="8">
    <source>
        <dbReference type="ARBA" id="ARBA00048741"/>
    </source>
</evidence>
<dbReference type="SUPFAM" id="SSF56235">
    <property type="entry name" value="N-terminal nucleophile aminohydrolases (Ntn hydrolases)"/>
    <property type="match status" value="1"/>
</dbReference>
<sequence length="601" mass="67174">MCGIVGWVDYDRDLTRERATAREMTRTMALRGPDDEGLWIDPHAALGHRRLAVIDVEGGVQPMSEGPATIVYSGETYNFDELRRDLEGRGHAFRTRSDTEVVLRAYLEWGAAAVERFNGMYAFAVWDRRTEELLLARDRMGIKPLYYAPTPHGVLFGSEPKAILANPLFDAEIDDEGVSEMLTNAKTPGHGVFRGMYEVVPGHTVTVSRRGVSDRTYWELSAREHTDDVPATVARVRELMEDIVRRQLISDVPLCTLLSGGLDSSALTALAGRALGAEPVRSFAVDFADETGGFVPDDLRETPDGPYVHDVAKHVGSDHADVVLSNDQLASPASMDSVLRARDLPAMGDMDSSLYLLFAEIRRHSTVALSGESADEVFGGYRWFHDPDAVAADAFPWSGAMLGAGLGLLDRTLRDRANAYERERYHEALTEVPHVPGADARERRMREICYLHLTRMVRMLLDRKDRMSMAVGLEVRVPFCDHRLVEYVFNTPWSHKTYDGREKSLLRGAVADVLPRSVVRRRKSPYPATQNPGYERMIRTRLEEVVADSSSPVLPYLDVGAVREALRRPMGAASLQPDRLPLERALALHDWLAAYRPRHVA</sequence>
<evidence type="ECO:0000256" key="3">
    <source>
        <dbReference type="ARBA" id="ARBA00012737"/>
    </source>
</evidence>
<evidence type="ECO:0000259" key="9">
    <source>
        <dbReference type="PROSITE" id="PS51278"/>
    </source>
</evidence>
<keyword evidence="6" id="KW-0028">Amino-acid biosynthesis</keyword>
<dbReference type="PROSITE" id="PS51278">
    <property type="entry name" value="GATASE_TYPE_2"/>
    <property type="match status" value="1"/>
</dbReference>
<dbReference type="Proteomes" id="UP001596380">
    <property type="component" value="Unassembled WGS sequence"/>
</dbReference>
<dbReference type="PIRSF" id="PIRSF001589">
    <property type="entry name" value="Asn_synthetase_glu-h"/>
    <property type="match status" value="1"/>
</dbReference>
<dbReference type="PANTHER" id="PTHR43284:SF1">
    <property type="entry name" value="ASPARAGINE SYNTHETASE"/>
    <property type="match status" value="1"/>
</dbReference>
<dbReference type="Gene3D" id="3.40.50.620">
    <property type="entry name" value="HUPs"/>
    <property type="match status" value="1"/>
</dbReference>
<evidence type="ECO:0000256" key="4">
    <source>
        <dbReference type="ARBA" id="ARBA00022741"/>
    </source>
</evidence>
<dbReference type="SUPFAM" id="SSF52402">
    <property type="entry name" value="Adenine nucleotide alpha hydrolases-like"/>
    <property type="match status" value="1"/>
</dbReference>
<evidence type="ECO:0000256" key="6">
    <source>
        <dbReference type="ARBA" id="ARBA00022888"/>
    </source>
</evidence>
<name>A0ABW2CL14_9ACTN</name>
<dbReference type="EMBL" id="JBHSXS010000009">
    <property type="protein sequence ID" value="MFC6881606.1"/>
    <property type="molecule type" value="Genomic_DNA"/>
</dbReference>
<evidence type="ECO:0000256" key="2">
    <source>
        <dbReference type="ARBA" id="ARBA00005752"/>
    </source>
</evidence>
<keyword evidence="11" id="KW-1185">Reference proteome</keyword>
<evidence type="ECO:0000313" key="11">
    <source>
        <dbReference type="Proteomes" id="UP001596380"/>
    </source>
</evidence>
<dbReference type="InterPro" id="IPR006426">
    <property type="entry name" value="Asn_synth_AEB"/>
</dbReference>
<dbReference type="EC" id="6.3.5.4" evidence="3"/>
<accession>A0ABW2CL14</accession>
<evidence type="ECO:0000256" key="1">
    <source>
        <dbReference type="ARBA" id="ARBA00005187"/>
    </source>
</evidence>
<proteinExistence type="inferred from homology"/>
<keyword evidence="10" id="KW-0436">Ligase</keyword>